<protein>
    <submittedName>
        <fullName evidence="4">Uncharacterized protein</fullName>
    </submittedName>
</protein>
<dbReference type="InterPro" id="IPR012340">
    <property type="entry name" value="NA-bd_OB-fold"/>
</dbReference>
<dbReference type="AlphaFoldDB" id="A0A0W8G380"/>
<dbReference type="GO" id="GO:0005886">
    <property type="term" value="C:plasma membrane"/>
    <property type="evidence" value="ECO:0007669"/>
    <property type="project" value="InterPro"/>
</dbReference>
<comment type="caution">
    <text evidence="4">The sequence shown here is derived from an EMBL/GenBank/DDBJ whole genome shotgun (WGS) entry which is preliminary data.</text>
</comment>
<dbReference type="InterPro" id="IPR004329">
    <property type="entry name" value="CcmE"/>
</dbReference>
<dbReference type="GO" id="GO:0017004">
    <property type="term" value="P:cytochrome complex assembly"/>
    <property type="evidence" value="ECO:0007669"/>
    <property type="project" value="InterPro"/>
</dbReference>
<organism evidence="4">
    <name type="scientific">hydrocarbon metagenome</name>
    <dbReference type="NCBI Taxonomy" id="938273"/>
    <lineage>
        <taxon>unclassified sequences</taxon>
        <taxon>metagenomes</taxon>
        <taxon>ecological metagenomes</taxon>
    </lineage>
</organism>
<evidence type="ECO:0000256" key="2">
    <source>
        <dbReference type="ARBA" id="ARBA00023136"/>
    </source>
</evidence>
<accession>A0A0W8G380</accession>
<dbReference type="Gene3D" id="2.40.50.140">
    <property type="entry name" value="Nucleic acid-binding proteins"/>
    <property type="match status" value="1"/>
</dbReference>
<dbReference type="EMBL" id="LNQE01000331">
    <property type="protein sequence ID" value="KUG27422.1"/>
    <property type="molecule type" value="Genomic_DNA"/>
</dbReference>
<feature type="transmembrane region" description="Helical" evidence="3">
    <location>
        <begin position="9"/>
        <end position="30"/>
    </location>
</feature>
<dbReference type="Pfam" id="PF03100">
    <property type="entry name" value="CcmE"/>
    <property type="match status" value="1"/>
</dbReference>
<proteinExistence type="predicted"/>
<dbReference type="InterPro" id="IPR036127">
    <property type="entry name" value="CcmE-like_sf"/>
</dbReference>
<evidence type="ECO:0000256" key="3">
    <source>
        <dbReference type="SAM" id="Phobius"/>
    </source>
</evidence>
<keyword evidence="3" id="KW-0812">Transmembrane</keyword>
<evidence type="ECO:0000256" key="1">
    <source>
        <dbReference type="ARBA" id="ARBA00004370"/>
    </source>
</evidence>
<keyword evidence="3" id="KW-1133">Transmembrane helix</keyword>
<keyword evidence="2 3" id="KW-0472">Membrane</keyword>
<dbReference type="SUPFAM" id="SSF82093">
    <property type="entry name" value="Heme chaperone CcmE"/>
    <property type="match status" value="1"/>
</dbReference>
<gene>
    <name evidence="4" type="ORF">ASZ90_002741</name>
</gene>
<reference evidence="4" key="1">
    <citation type="journal article" date="2015" name="Proc. Natl. Acad. Sci. U.S.A.">
        <title>Networks of energetic and metabolic interactions define dynamics in microbial communities.</title>
        <authorList>
            <person name="Embree M."/>
            <person name="Liu J.K."/>
            <person name="Al-Bassam M.M."/>
            <person name="Zengler K."/>
        </authorList>
    </citation>
    <scope>NUCLEOTIDE SEQUENCE</scope>
</reference>
<name>A0A0W8G380_9ZZZZ</name>
<dbReference type="GO" id="GO:0017003">
    <property type="term" value="P:protein-heme linkage"/>
    <property type="evidence" value="ECO:0007669"/>
    <property type="project" value="InterPro"/>
</dbReference>
<sequence>MKKNGSKGIYAAALILFLGGLGYLVVSGLGENSSYFLNVSEAMAMEPGKLHKVRLFGTVAAEGLTTPQGGLGVTFKLEDKDNTAKTLWVDYKGAVPDTFKPGAEVIVEGGFDSASGVFGANSLMTKCPSKYEKQNREGTG</sequence>
<comment type="subcellular location">
    <subcellularLocation>
        <location evidence="1">Membrane</location>
    </subcellularLocation>
</comment>
<evidence type="ECO:0000313" key="4">
    <source>
        <dbReference type="EMBL" id="KUG27422.1"/>
    </source>
</evidence>
<dbReference type="GO" id="GO:0020037">
    <property type="term" value="F:heme binding"/>
    <property type="evidence" value="ECO:0007669"/>
    <property type="project" value="InterPro"/>
</dbReference>